<dbReference type="AlphaFoldDB" id="A0AA89BWE0"/>
<sequence>MQKAALQEVLPGYEEYLVLLQERNRLLKKMRKKSSRQIENERKEQGFSLYVSGANADKEKAGKPSKPSSHKCMSPEPEERLSKPTRLKTAGDVTKKRMIGLHDLEMLAADEKRKAEEKRRLKTAPARERRRNWMAGSVDIKTERGERCKLRPPETVTDDYDDDFEDDESDEEKVKMEMSNALEDSDSDIEIDASKHTKNHPSKVKPKAPPPRSSQETFSDSDPESEGENEKLLLSLADIKRLRASLAMNKSIRESLAKEVSSDFSSSDEEILEHIQSESSFEDEESREPPSPIAEDVEEDLVPAMDSVCLNDNKNTPKKKSPFLKPTDTVVLELAAPPTKNKVERNLSAARKKDVDLDEDTSLNRVRKSYNSESKPRAQSATVLQSNTPRKSSNRPLSANRVSQKEKLDSDAEANAVMRALREENEKASRLKQEASSHKLPHTSQQVLSGGKPMASPRKSIDPPKKSSDPSRSSLASPRYSSEQRPSSASSSRNVSKHPSSSVEKRPPSSSSSLSKNKSAEPSSTANVNQSFLSDERLTDVMKKVMLMQPKQQKRLFKMLGNLEESTESGDKSETVSRTPPSKPVKATVPVKDMVSPVTENKPLSLEDTVEVNIELLSTWGHKELIGLTELQFFDERWQLIKLTSSNISLHGCRAPSSNLDVLFNGKAKSNKDRNMWCCKYRPRVPVEICVSVPTTHAGMEVSKIKIWNYNKSLTELDIGVKHARIFVGGELIFDGNIEKGCGNQVFDYGFNVYVKDNDKVSPRDEDKSSPKSLSPVIHVRSPRTEKVVTQKQNVRSPSPSTRPSNGSSHTASESTRATATLSTKVDRAPIRSETRTMNHSERNLPKPVMLSDRSGSETEEGQSKADDTMTVRADGSPRVYLPYLTNRGGQRAPPRRYGKDLFKPSVDNHMVQAYYEDQKSTRPEPRFPYTGTENTRVGGHASDHRRDSNNLPSIHKPQPTLESPRRRKTWKTRQGRGGHNNVVPSVEETPRKRGSWVVPDSEDAGPRLYNPQRSKLRNVALPNLSNPRENAIGYDDNVYSSTESLIK</sequence>
<feature type="region of interest" description="Disordered" evidence="1">
    <location>
        <begin position="563"/>
        <end position="587"/>
    </location>
</feature>
<evidence type="ECO:0000313" key="4">
    <source>
        <dbReference type="Proteomes" id="UP001186944"/>
    </source>
</evidence>
<organism evidence="3 4">
    <name type="scientific">Pinctada imbricata</name>
    <name type="common">Atlantic pearl-oyster</name>
    <name type="synonym">Pinctada martensii</name>
    <dbReference type="NCBI Taxonomy" id="66713"/>
    <lineage>
        <taxon>Eukaryota</taxon>
        <taxon>Metazoa</taxon>
        <taxon>Spiralia</taxon>
        <taxon>Lophotrochozoa</taxon>
        <taxon>Mollusca</taxon>
        <taxon>Bivalvia</taxon>
        <taxon>Autobranchia</taxon>
        <taxon>Pteriomorphia</taxon>
        <taxon>Pterioida</taxon>
        <taxon>Pterioidea</taxon>
        <taxon>Pteriidae</taxon>
        <taxon>Pinctada</taxon>
    </lineage>
</organism>
<accession>A0AA89BWE0</accession>
<proteinExistence type="predicted"/>
<feature type="compositionally biased region" description="Basic and acidic residues" evidence="1">
    <location>
        <begin position="107"/>
        <end position="119"/>
    </location>
</feature>
<evidence type="ECO:0000256" key="1">
    <source>
        <dbReference type="SAM" id="MobiDB-lite"/>
    </source>
</evidence>
<name>A0AA89BWE0_PINIB</name>
<dbReference type="PANTHER" id="PTHR21534">
    <property type="entry name" value="KATANIN-INTERACTING PROTEIN"/>
    <property type="match status" value="1"/>
</dbReference>
<reference evidence="3" key="1">
    <citation type="submission" date="2019-08" db="EMBL/GenBank/DDBJ databases">
        <title>The improved chromosome-level genome for the pearl oyster Pinctada fucata martensii using PacBio sequencing and Hi-C.</title>
        <authorList>
            <person name="Zheng Z."/>
        </authorList>
    </citation>
    <scope>NUCLEOTIDE SEQUENCE</scope>
    <source>
        <strain evidence="3">ZZ-2019</strain>
        <tissue evidence="3">Adductor muscle</tissue>
    </source>
</reference>
<gene>
    <name evidence="3" type="ORF">FSP39_007664</name>
</gene>
<feature type="region of interest" description="Disordered" evidence="1">
    <location>
        <begin position="915"/>
        <end position="1048"/>
    </location>
</feature>
<feature type="region of interest" description="Disordered" evidence="1">
    <location>
        <begin position="32"/>
        <end position="94"/>
    </location>
</feature>
<dbReference type="EMBL" id="VSWD01000010">
    <property type="protein sequence ID" value="KAK3089923.1"/>
    <property type="molecule type" value="Genomic_DNA"/>
</dbReference>
<feature type="compositionally biased region" description="Basic and acidic residues" evidence="1">
    <location>
        <begin position="917"/>
        <end position="926"/>
    </location>
</feature>
<dbReference type="PANTHER" id="PTHR21534:SF0">
    <property type="entry name" value="KATANIN-INTERACTING PROTEIN"/>
    <property type="match status" value="1"/>
</dbReference>
<dbReference type="InterPro" id="IPR026704">
    <property type="entry name" value="KATNIP"/>
</dbReference>
<dbReference type="Proteomes" id="UP001186944">
    <property type="component" value="Unassembled WGS sequence"/>
</dbReference>
<feature type="compositionally biased region" description="Polar residues" evidence="1">
    <location>
        <begin position="790"/>
        <end position="824"/>
    </location>
</feature>
<feature type="compositionally biased region" description="Polar residues" evidence="1">
    <location>
        <begin position="369"/>
        <end position="402"/>
    </location>
</feature>
<feature type="domain" description="KATNIP" evidence="2">
    <location>
        <begin position="614"/>
        <end position="771"/>
    </location>
</feature>
<feature type="compositionally biased region" description="Basic and acidic residues" evidence="1">
    <location>
        <begin position="825"/>
        <end position="845"/>
    </location>
</feature>
<feature type="region of interest" description="Disordered" evidence="1">
    <location>
        <begin position="255"/>
        <end position="531"/>
    </location>
</feature>
<evidence type="ECO:0000259" key="2">
    <source>
        <dbReference type="Pfam" id="PF14652"/>
    </source>
</evidence>
<feature type="compositionally biased region" description="Acidic residues" evidence="1">
    <location>
        <begin position="156"/>
        <end position="171"/>
    </location>
</feature>
<feature type="region of interest" description="Disordered" evidence="1">
    <location>
        <begin position="107"/>
        <end position="230"/>
    </location>
</feature>
<feature type="compositionally biased region" description="Basic and acidic residues" evidence="1">
    <location>
        <begin position="459"/>
        <end position="469"/>
    </location>
</feature>
<feature type="region of interest" description="Disordered" evidence="1">
    <location>
        <begin position="760"/>
        <end position="870"/>
    </location>
</feature>
<feature type="compositionally biased region" description="Low complexity" evidence="1">
    <location>
        <begin position="470"/>
        <end position="524"/>
    </location>
</feature>
<feature type="compositionally biased region" description="Basic and acidic residues" evidence="1">
    <location>
        <begin position="36"/>
        <end position="45"/>
    </location>
</feature>
<comment type="caution">
    <text evidence="3">The sequence shown here is derived from an EMBL/GenBank/DDBJ whole genome shotgun (WGS) entry which is preliminary data.</text>
</comment>
<protein>
    <recommendedName>
        <fullName evidence="2">KATNIP domain-containing protein</fullName>
    </recommendedName>
</protein>
<feature type="compositionally biased region" description="Basic and acidic residues" evidence="1">
    <location>
        <begin position="420"/>
        <end position="437"/>
    </location>
</feature>
<evidence type="ECO:0000313" key="3">
    <source>
        <dbReference type="EMBL" id="KAK3089923.1"/>
    </source>
</evidence>
<feature type="compositionally biased region" description="Basic residues" evidence="1">
    <location>
        <begin position="966"/>
        <end position="977"/>
    </location>
</feature>
<keyword evidence="4" id="KW-1185">Reference proteome</keyword>
<feature type="compositionally biased region" description="Basic and acidic residues" evidence="1">
    <location>
        <begin position="140"/>
        <end position="152"/>
    </location>
</feature>
<dbReference type="InterPro" id="IPR027859">
    <property type="entry name" value="KATNIP_dom"/>
</dbReference>
<dbReference type="Pfam" id="PF14652">
    <property type="entry name" value="DUF4457"/>
    <property type="match status" value="1"/>
</dbReference>
<feature type="compositionally biased region" description="Basic residues" evidence="1">
    <location>
        <begin position="196"/>
        <end position="206"/>
    </location>
</feature>
<feature type="compositionally biased region" description="Basic and acidic residues" evidence="1">
    <location>
        <begin position="760"/>
        <end position="770"/>
    </location>
</feature>
<feature type="compositionally biased region" description="Polar residues" evidence="1">
    <location>
        <begin position="1039"/>
        <end position="1048"/>
    </location>
</feature>
<feature type="compositionally biased region" description="Basic and acidic residues" evidence="1">
    <location>
        <begin position="341"/>
        <end position="355"/>
    </location>
</feature>